<dbReference type="EC" id="2.4.1.292" evidence="3"/>
<dbReference type="RefSeq" id="WP_087843722.1">
    <property type="nucleotide sequence ID" value="NZ_FYAK01000001.1"/>
</dbReference>
<dbReference type="Gene3D" id="3.40.50.2000">
    <property type="entry name" value="Glycogen Phosphorylase B"/>
    <property type="match status" value="2"/>
</dbReference>
<keyword evidence="3" id="KW-0328">Glycosyltransferase</keyword>
<dbReference type="EMBL" id="FYAK01000001">
    <property type="protein sequence ID" value="SMY32264.1"/>
    <property type="molecule type" value="Genomic_DNA"/>
</dbReference>
<dbReference type="Pfam" id="PF00534">
    <property type="entry name" value="Glycos_transf_1"/>
    <property type="match status" value="1"/>
</dbReference>
<protein>
    <submittedName>
        <fullName evidence="3">GalNAc-alpha-(1-&gt;4)-GalNAc-alpha-(1-&gt;3)-diNAcBac-PP-undecaprenol alpha-1,4-N-acetyl-D-galactosaminyltransferase</fullName>
        <ecNumber evidence="3">2.4.1.292</ecNumber>
    </submittedName>
</protein>
<accession>A0A1Y6M6S7</accession>
<feature type="domain" description="Glycosyl transferase family 1" evidence="1">
    <location>
        <begin position="176"/>
        <end position="318"/>
    </location>
</feature>
<dbReference type="AlphaFoldDB" id="A0A1Y6M6S7"/>
<dbReference type="GO" id="GO:0016757">
    <property type="term" value="F:glycosyltransferase activity"/>
    <property type="evidence" value="ECO:0007669"/>
    <property type="project" value="UniProtKB-KW"/>
</dbReference>
<organism evidence="3 4">
    <name type="scientific">Photobacterium malacitanum</name>
    <dbReference type="NCBI Taxonomy" id="2204294"/>
    <lineage>
        <taxon>Bacteria</taxon>
        <taxon>Pseudomonadati</taxon>
        <taxon>Pseudomonadota</taxon>
        <taxon>Gammaproteobacteria</taxon>
        <taxon>Vibrionales</taxon>
        <taxon>Vibrionaceae</taxon>
        <taxon>Photobacterium</taxon>
    </lineage>
</organism>
<keyword evidence="4" id="KW-1185">Reference proteome</keyword>
<dbReference type="InterPro" id="IPR028098">
    <property type="entry name" value="Glyco_trans_4-like_N"/>
</dbReference>
<dbReference type="Pfam" id="PF13439">
    <property type="entry name" value="Glyco_transf_4"/>
    <property type="match status" value="1"/>
</dbReference>
<dbReference type="PANTHER" id="PTHR12526">
    <property type="entry name" value="GLYCOSYLTRANSFERASE"/>
    <property type="match status" value="1"/>
</dbReference>
<name>A0A1Y6M6S7_9GAMM</name>
<feature type="domain" description="Glycosyltransferase subfamily 4-like N-terminal" evidence="2">
    <location>
        <begin position="19"/>
        <end position="170"/>
    </location>
</feature>
<keyword evidence="3" id="KW-0808">Transferase</keyword>
<sequence>MKSQIKPVRIWLVIDSKDVGGIESHILQLAKGLRRMQQEVTIIFLCRYYKQHPLISLCDQNQISYQFLSGSISSLLQHTLKNSPDVIHSHGYKAAIYCRLIRLSLLLSSVKIRFINTFHAGEIPTGKVKLYDAIDRWSACLNHANLAVSDAIKHRIPFKTELINNFIDTESLPLSHGKQIAFVGRLSTEKAPERFVDLARCLPQFSFHIYGDGPLASILRQQAPINLQFHGQQQSMDPIWQQIGLLVICSRYEGLPMVALEAMGRGIPLISTPVGNIHQLIQSNINGWIIEPSQLVAAITHWSQLSQSHRKQIQQMARRMIKQHYSTHVVIPRLLSFYNH</sequence>
<proteinExistence type="predicted"/>
<reference evidence="4" key="1">
    <citation type="submission" date="2017-06" db="EMBL/GenBank/DDBJ databases">
        <authorList>
            <person name="Rodrigo-Torres L."/>
            <person name="Arahal R.D."/>
            <person name="Lucena T."/>
        </authorList>
    </citation>
    <scope>NUCLEOTIDE SEQUENCE [LARGE SCALE GENOMIC DNA]</scope>
    <source>
        <strain evidence="4">CECT 9190</strain>
    </source>
</reference>
<evidence type="ECO:0000313" key="3">
    <source>
        <dbReference type="EMBL" id="SMY32264.1"/>
    </source>
</evidence>
<dbReference type="SUPFAM" id="SSF53756">
    <property type="entry name" value="UDP-Glycosyltransferase/glycogen phosphorylase"/>
    <property type="match status" value="1"/>
</dbReference>
<gene>
    <name evidence="3" type="primary">pglH_1</name>
    <name evidence="3" type="ORF">PMAL9190_00438</name>
</gene>
<dbReference type="InterPro" id="IPR001296">
    <property type="entry name" value="Glyco_trans_1"/>
</dbReference>
<dbReference type="CDD" id="cd03801">
    <property type="entry name" value="GT4_PimA-like"/>
    <property type="match status" value="1"/>
</dbReference>
<evidence type="ECO:0000259" key="1">
    <source>
        <dbReference type="Pfam" id="PF00534"/>
    </source>
</evidence>
<dbReference type="Proteomes" id="UP000195963">
    <property type="component" value="Unassembled WGS sequence"/>
</dbReference>
<evidence type="ECO:0000313" key="4">
    <source>
        <dbReference type="Proteomes" id="UP000195963"/>
    </source>
</evidence>
<evidence type="ECO:0000259" key="2">
    <source>
        <dbReference type="Pfam" id="PF13439"/>
    </source>
</evidence>